<reference evidence="2" key="1">
    <citation type="journal article" date="2012" name="Nat. Biotechnol.">
        <title>Reference genome sequence of the model plant Setaria.</title>
        <authorList>
            <person name="Bennetzen J.L."/>
            <person name="Schmutz J."/>
            <person name="Wang H."/>
            <person name="Percifield R."/>
            <person name="Hawkins J."/>
            <person name="Pontaroli A.C."/>
            <person name="Estep M."/>
            <person name="Feng L."/>
            <person name="Vaughn J.N."/>
            <person name="Grimwood J."/>
            <person name="Jenkins J."/>
            <person name="Barry K."/>
            <person name="Lindquist E."/>
            <person name="Hellsten U."/>
            <person name="Deshpande S."/>
            <person name="Wang X."/>
            <person name="Wu X."/>
            <person name="Mitros T."/>
            <person name="Triplett J."/>
            <person name="Yang X."/>
            <person name="Ye C.Y."/>
            <person name="Mauro-Herrera M."/>
            <person name="Wang L."/>
            <person name="Li P."/>
            <person name="Sharma M."/>
            <person name="Sharma R."/>
            <person name="Ronald P.C."/>
            <person name="Panaud O."/>
            <person name="Kellogg E.A."/>
            <person name="Brutnell T.P."/>
            <person name="Doust A.N."/>
            <person name="Tuskan G.A."/>
            <person name="Rokhsar D."/>
            <person name="Devos K.M."/>
        </authorList>
    </citation>
    <scope>NUCLEOTIDE SEQUENCE [LARGE SCALE GENOMIC DNA]</scope>
    <source>
        <strain evidence="2">cv. Yugu1</strain>
    </source>
</reference>
<protein>
    <submittedName>
        <fullName evidence="1">Uncharacterized protein</fullName>
    </submittedName>
</protein>
<sequence length="138" mass="15070">MAAGKQQQQGMVAAAEPGVAWRLWWVVRDVLDMLRRGLPSGRKVAMDLHLLLHHGKIAGRVVGEIFLTFHHGHHSSHSAVFSYAGAGVDSRGGGRAFSCCTLDPSLAVKEPTPWSDAARVLVYGLRCTMSTRKFMAFI</sequence>
<keyword evidence="2" id="KW-1185">Reference proteome</keyword>
<organism evidence="1 2">
    <name type="scientific">Setaria italica</name>
    <name type="common">Foxtail millet</name>
    <name type="synonym">Panicum italicum</name>
    <dbReference type="NCBI Taxonomy" id="4555"/>
    <lineage>
        <taxon>Eukaryota</taxon>
        <taxon>Viridiplantae</taxon>
        <taxon>Streptophyta</taxon>
        <taxon>Embryophyta</taxon>
        <taxon>Tracheophyta</taxon>
        <taxon>Spermatophyta</taxon>
        <taxon>Magnoliopsida</taxon>
        <taxon>Liliopsida</taxon>
        <taxon>Poales</taxon>
        <taxon>Poaceae</taxon>
        <taxon>PACMAD clade</taxon>
        <taxon>Panicoideae</taxon>
        <taxon>Panicodae</taxon>
        <taxon>Paniceae</taxon>
        <taxon>Cenchrinae</taxon>
        <taxon>Setaria</taxon>
    </lineage>
</organism>
<dbReference type="EMBL" id="AGNK02002397">
    <property type="status" value="NOT_ANNOTATED_CDS"/>
    <property type="molecule type" value="Genomic_DNA"/>
</dbReference>
<dbReference type="Proteomes" id="UP000004995">
    <property type="component" value="Unassembled WGS sequence"/>
</dbReference>
<dbReference type="AlphaFoldDB" id="K3Y2B0"/>
<dbReference type="OMA" id="CTMSTRK"/>
<dbReference type="EnsemblPlants" id="KQL10437">
    <property type="protein sequence ID" value="KQL10437"/>
    <property type="gene ID" value="SETIT_008332mg"/>
</dbReference>
<reference evidence="1" key="2">
    <citation type="submission" date="2018-08" db="UniProtKB">
        <authorList>
            <consortium name="EnsemblPlants"/>
        </authorList>
    </citation>
    <scope>IDENTIFICATION</scope>
    <source>
        <strain evidence="1">Yugu1</strain>
    </source>
</reference>
<evidence type="ECO:0000313" key="1">
    <source>
        <dbReference type="EnsemblPlants" id="KQL10437"/>
    </source>
</evidence>
<dbReference type="Gramene" id="KQL10437">
    <property type="protein sequence ID" value="KQL10437"/>
    <property type="gene ID" value="SETIT_008332mg"/>
</dbReference>
<name>K3Y2B0_SETIT</name>
<dbReference type="HOGENOM" id="CLU_1858730_0_0_1"/>
<dbReference type="InParanoid" id="K3Y2B0"/>
<evidence type="ECO:0000313" key="2">
    <source>
        <dbReference type="Proteomes" id="UP000004995"/>
    </source>
</evidence>
<proteinExistence type="predicted"/>
<accession>K3Y2B0</accession>